<evidence type="ECO:0000259" key="1">
    <source>
        <dbReference type="Pfam" id="PF00535"/>
    </source>
</evidence>
<dbReference type="Proteomes" id="UP000011531">
    <property type="component" value="Unassembled WGS sequence"/>
</dbReference>
<dbReference type="InterPro" id="IPR001173">
    <property type="entry name" value="Glyco_trans_2-like"/>
</dbReference>
<organism evidence="2 3">
    <name type="scientific">Natronococcus jeotgali DSM 18795</name>
    <dbReference type="NCBI Taxonomy" id="1227498"/>
    <lineage>
        <taxon>Archaea</taxon>
        <taxon>Methanobacteriati</taxon>
        <taxon>Methanobacteriota</taxon>
        <taxon>Stenosarchaea group</taxon>
        <taxon>Halobacteria</taxon>
        <taxon>Halobacteriales</taxon>
        <taxon>Natrialbaceae</taxon>
        <taxon>Natronococcus</taxon>
    </lineage>
</organism>
<keyword evidence="2" id="KW-0808">Transferase</keyword>
<reference evidence="2 3" key="1">
    <citation type="journal article" date="2014" name="PLoS Genet.">
        <title>Phylogenetically driven sequencing of extremely halophilic archaea reveals strategies for static and dynamic osmo-response.</title>
        <authorList>
            <person name="Becker E.A."/>
            <person name="Seitzer P.M."/>
            <person name="Tritt A."/>
            <person name="Larsen D."/>
            <person name="Krusor M."/>
            <person name="Yao A.I."/>
            <person name="Wu D."/>
            <person name="Madern D."/>
            <person name="Eisen J.A."/>
            <person name="Darling A.E."/>
            <person name="Facciotti M.T."/>
        </authorList>
    </citation>
    <scope>NUCLEOTIDE SEQUENCE [LARGE SCALE GENOMIC DNA]</scope>
    <source>
        <strain evidence="2 3">DSM 18795</strain>
    </source>
</reference>
<evidence type="ECO:0000313" key="2">
    <source>
        <dbReference type="EMBL" id="ELY56598.1"/>
    </source>
</evidence>
<accession>L9X7K2</accession>
<comment type="caution">
    <text evidence="2">The sequence shown here is derived from an EMBL/GenBank/DDBJ whole genome shotgun (WGS) entry which is preliminary data.</text>
</comment>
<dbReference type="OrthoDB" id="46222at2157"/>
<feature type="domain" description="Glycosyltransferase 2-like" evidence="1">
    <location>
        <begin position="13"/>
        <end position="137"/>
    </location>
</feature>
<protein>
    <submittedName>
        <fullName evidence="2">Glycosyltransferase, family 2</fullName>
    </submittedName>
</protein>
<dbReference type="PANTHER" id="PTHR43685">
    <property type="entry name" value="GLYCOSYLTRANSFERASE"/>
    <property type="match status" value="1"/>
</dbReference>
<dbReference type="CDD" id="cd00761">
    <property type="entry name" value="Glyco_tranf_GTA_type"/>
    <property type="match status" value="1"/>
</dbReference>
<gene>
    <name evidence="2" type="ORF">C492_14354</name>
</gene>
<dbReference type="PANTHER" id="PTHR43685:SF2">
    <property type="entry name" value="GLYCOSYLTRANSFERASE 2-LIKE DOMAIN-CONTAINING PROTEIN"/>
    <property type="match status" value="1"/>
</dbReference>
<dbReference type="InterPro" id="IPR050834">
    <property type="entry name" value="Glycosyltransf_2"/>
</dbReference>
<dbReference type="STRING" id="1227498.C492_14354"/>
<dbReference type="InterPro" id="IPR029044">
    <property type="entry name" value="Nucleotide-diphossugar_trans"/>
</dbReference>
<dbReference type="RefSeq" id="WP_008424617.1">
    <property type="nucleotide sequence ID" value="NZ_AOIA01000123.1"/>
</dbReference>
<sequence>MTRRTPSDDPEISVVIPVYDQPDLLVEALDSVRDQTFGPLEAVVVDDASETDFEPIVDEYGDWVRLLVHEENRGAAAARNTGIEATDGEFVAFLDADDVWRPRKLERQRAVFEARGEDLGLVYTGFVQYDTDGSELVRRPDARGEIHLAELERDRVHPTSTVTVRRACLERVGDFDPSLPSRQDYDLWIRLTERYRVDFVDEVLVEKREQPGGISKDFDRRIRGDLAVFEKVRERTADLDLPTRLRIHSFHHHVIGRDYDSNGDRRKALSHLGLAIAQYPFRPRSWAMFAIALFGVDRNGRLLGTLKRLAR</sequence>
<dbReference type="EMBL" id="AOIA01000123">
    <property type="protein sequence ID" value="ELY56598.1"/>
    <property type="molecule type" value="Genomic_DNA"/>
</dbReference>
<dbReference type="GO" id="GO:0016740">
    <property type="term" value="F:transferase activity"/>
    <property type="evidence" value="ECO:0007669"/>
    <property type="project" value="UniProtKB-KW"/>
</dbReference>
<dbReference type="SUPFAM" id="SSF53448">
    <property type="entry name" value="Nucleotide-diphospho-sugar transferases"/>
    <property type="match status" value="1"/>
</dbReference>
<keyword evidence="3" id="KW-1185">Reference proteome</keyword>
<proteinExistence type="predicted"/>
<evidence type="ECO:0000313" key="3">
    <source>
        <dbReference type="Proteomes" id="UP000011531"/>
    </source>
</evidence>
<dbReference type="Pfam" id="PF00535">
    <property type="entry name" value="Glycos_transf_2"/>
    <property type="match status" value="1"/>
</dbReference>
<name>L9X7K2_9EURY</name>
<dbReference type="Gene3D" id="3.90.550.10">
    <property type="entry name" value="Spore Coat Polysaccharide Biosynthesis Protein SpsA, Chain A"/>
    <property type="match status" value="1"/>
</dbReference>
<dbReference type="AlphaFoldDB" id="L9X7K2"/>